<proteinExistence type="predicted"/>
<evidence type="ECO:0000313" key="2">
    <source>
        <dbReference type="EMBL" id="AUS07011.1"/>
    </source>
</evidence>
<dbReference type="OrthoDB" id="277629at2"/>
<name>A0A2I7SM86_9FLAO</name>
<dbReference type="KEGG" id="taj:C1A40_16855"/>
<dbReference type="EMBL" id="CP025938">
    <property type="protein sequence ID" value="AUS07011.1"/>
    <property type="molecule type" value="Genomic_DNA"/>
</dbReference>
<keyword evidence="3" id="KW-1185">Reference proteome</keyword>
<dbReference type="Proteomes" id="UP000236592">
    <property type="component" value="Chromosome"/>
</dbReference>
<feature type="chain" id="PRO_5014384803" description="DUF4136 domain-containing protein" evidence="1">
    <location>
        <begin position="24"/>
        <end position="107"/>
    </location>
</feature>
<reference evidence="3" key="1">
    <citation type="submission" date="2018-01" db="EMBL/GenBank/DDBJ databases">
        <title>Complete genome of Tamlana sp. UJ94.</title>
        <authorList>
            <person name="Jung J."/>
            <person name="Chung D."/>
            <person name="Bae S.S."/>
            <person name="Baek K."/>
        </authorList>
    </citation>
    <scope>NUCLEOTIDE SEQUENCE [LARGE SCALE GENOMIC DNA]</scope>
    <source>
        <strain evidence="3">UJ94</strain>
    </source>
</reference>
<dbReference type="AlphaFoldDB" id="A0A2I7SM86"/>
<gene>
    <name evidence="2" type="ORF">C1A40_16855</name>
</gene>
<accession>A0A2I7SM86</accession>
<dbReference type="RefSeq" id="WP_102996912.1">
    <property type="nucleotide sequence ID" value="NZ_CP025938.1"/>
</dbReference>
<protein>
    <recommendedName>
        <fullName evidence="4">DUF4136 domain-containing protein</fullName>
    </recommendedName>
</protein>
<keyword evidence="1" id="KW-0732">Signal</keyword>
<evidence type="ECO:0000313" key="3">
    <source>
        <dbReference type="Proteomes" id="UP000236592"/>
    </source>
</evidence>
<evidence type="ECO:0008006" key="4">
    <source>
        <dbReference type="Google" id="ProtNLM"/>
    </source>
</evidence>
<sequence>MKSKYYIGILFLLTILASCSTYHPENIYNYYNGSSFYNDSLSISVNFFGDTKISNPKIEDKKFIKSSIKGLKDIKLRNLIVFGTCYDPDYNVFLFYKKLLLSDKKQN</sequence>
<evidence type="ECO:0000256" key="1">
    <source>
        <dbReference type="SAM" id="SignalP"/>
    </source>
</evidence>
<dbReference type="PROSITE" id="PS51257">
    <property type="entry name" value="PROKAR_LIPOPROTEIN"/>
    <property type="match status" value="1"/>
</dbReference>
<feature type="signal peptide" evidence="1">
    <location>
        <begin position="1"/>
        <end position="23"/>
    </location>
</feature>
<organism evidence="2 3">
    <name type="scientific">Pseudotamlana carrageenivorans</name>
    <dbReference type="NCBI Taxonomy" id="2069432"/>
    <lineage>
        <taxon>Bacteria</taxon>
        <taxon>Pseudomonadati</taxon>
        <taxon>Bacteroidota</taxon>
        <taxon>Flavobacteriia</taxon>
        <taxon>Flavobacteriales</taxon>
        <taxon>Flavobacteriaceae</taxon>
        <taxon>Pseudotamlana</taxon>
    </lineage>
</organism>